<comment type="caution">
    <text evidence="8">The sequence shown here is derived from an EMBL/GenBank/DDBJ whole genome shotgun (WGS) entry which is preliminary data.</text>
</comment>
<reference evidence="8 9" key="1">
    <citation type="submission" date="2024-03" db="EMBL/GenBank/DDBJ databases">
        <title>Mouse gut bacterial collection (mGBC) of GemPharmatech.</title>
        <authorList>
            <person name="He Y."/>
            <person name="Dong L."/>
            <person name="Wu D."/>
            <person name="Gao X."/>
            <person name="Lin Z."/>
        </authorList>
    </citation>
    <scope>NUCLEOTIDE SEQUENCE [LARGE SCALE GENOMIC DNA]</scope>
    <source>
        <strain evidence="8 9">32-10</strain>
    </source>
</reference>
<keyword evidence="5 6" id="KW-0472">Membrane</keyword>
<evidence type="ECO:0000256" key="4">
    <source>
        <dbReference type="ARBA" id="ARBA00022989"/>
    </source>
</evidence>
<keyword evidence="9" id="KW-1185">Reference proteome</keyword>
<keyword evidence="3 6" id="KW-0812">Transmembrane</keyword>
<dbReference type="PANTHER" id="PTHR43568:SF1">
    <property type="entry name" value="P PROTEIN"/>
    <property type="match status" value="1"/>
</dbReference>
<dbReference type="Pfam" id="PF03600">
    <property type="entry name" value="CitMHS"/>
    <property type="match status" value="1"/>
</dbReference>
<dbReference type="InterPro" id="IPR051475">
    <property type="entry name" value="Diverse_Ion_Transporter"/>
</dbReference>
<keyword evidence="2" id="KW-0813">Transport</keyword>
<organism evidence="8 9">
    <name type="scientific">Anaerostipes hominis</name>
    <name type="common">ex Lee et al. 2021</name>
    <dbReference type="NCBI Taxonomy" id="2025494"/>
    <lineage>
        <taxon>Bacteria</taxon>
        <taxon>Bacillati</taxon>
        <taxon>Bacillota</taxon>
        <taxon>Clostridia</taxon>
        <taxon>Lachnospirales</taxon>
        <taxon>Lachnospiraceae</taxon>
        <taxon>Anaerostipes</taxon>
    </lineage>
</organism>
<feature type="transmembrane region" description="Helical" evidence="6">
    <location>
        <begin position="12"/>
        <end position="31"/>
    </location>
</feature>
<dbReference type="EMBL" id="JBCLTR010000024">
    <property type="protein sequence ID" value="MEY8634729.1"/>
    <property type="molecule type" value="Genomic_DNA"/>
</dbReference>
<keyword evidence="4 6" id="KW-1133">Transmembrane helix</keyword>
<dbReference type="InterPro" id="IPR004680">
    <property type="entry name" value="Cit_transptr-like_dom"/>
</dbReference>
<protein>
    <submittedName>
        <fullName evidence="8">SLC13 family permease</fullName>
    </submittedName>
</protein>
<evidence type="ECO:0000256" key="5">
    <source>
        <dbReference type="ARBA" id="ARBA00023136"/>
    </source>
</evidence>
<evidence type="ECO:0000256" key="1">
    <source>
        <dbReference type="ARBA" id="ARBA00004141"/>
    </source>
</evidence>
<evidence type="ECO:0000259" key="7">
    <source>
        <dbReference type="Pfam" id="PF03600"/>
    </source>
</evidence>
<evidence type="ECO:0000256" key="6">
    <source>
        <dbReference type="SAM" id="Phobius"/>
    </source>
</evidence>
<dbReference type="Proteomes" id="UP001565219">
    <property type="component" value="Unassembled WGS sequence"/>
</dbReference>
<accession>A0ABV4DLQ9</accession>
<gene>
    <name evidence="8" type="ORF">AALG99_14610</name>
</gene>
<evidence type="ECO:0000256" key="2">
    <source>
        <dbReference type="ARBA" id="ARBA00022448"/>
    </source>
</evidence>
<dbReference type="PANTHER" id="PTHR43568">
    <property type="entry name" value="P PROTEIN"/>
    <property type="match status" value="1"/>
</dbReference>
<feature type="domain" description="Citrate transporter-like" evidence="7">
    <location>
        <begin position="2"/>
        <end position="74"/>
    </location>
</feature>
<name>A0ABV4DLQ9_9FIRM</name>
<feature type="transmembrane region" description="Helical" evidence="6">
    <location>
        <begin position="43"/>
        <end position="66"/>
    </location>
</feature>
<comment type="subcellular location">
    <subcellularLocation>
        <location evidence="1">Membrane</location>
        <topology evidence="1">Multi-pass membrane protein</topology>
    </subcellularLocation>
</comment>
<sequence>MAAIITNRVNNTLAAVSGAILLLVLTHILSIEDCVGFIDAETIGILVGMMLMVSVIKTSGIIEYIAIKSDKLAKVRGPSWLFLSSSQQYCPACLTMSLQFSL</sequence>
<proteinExistence type="predicted"/>
<evidence type="ECO:0000313" key="8">
    <source>
        <dbReference type="EMBL" id="MEY8634729.1"/>
    </source>
</evidence>
<evidence type="ECO:0000313" key="9">
    <source>
        <dbReference type="Proteomes" id="UP001565219"/>
    </source>
</evidence>
<evidence type="ECO:0000256" key="3">
    <source>
        <dbReference type="ARBA" id="ARBA00022692"/>
    </source>
</evidence>